<dbReference type="InterPro" id="IPR044878">
    <property type="entry name" value="UbiA_sf"/>
</dbReference>
<keyword evidence="6" id="KW-0328">Glycosyltransferase</keyword>
<reference evidence="6 7" key="1">
    <citation type="submission" date="2019-06" db="EMBL/GenBank/DDBJ databases">
        <title>Persicimonas caeni gen. nov., sp. nov., a predatory bacterium isolated from solar saltern.</title>
        <authorList>
            <person name="Wang S."/>
        </authorList>
    </citation>
    <scope>NUCLEOTIDE SEQUENCE [LARGE SCALE GENOMIC DNA]</scope>
    <source>
        <strain evidence="6 7">YN101</strain>
    </source>
</reference>
<feature type="transmembrane region" description="Helical" evidence="5">
    <location>
        <begin position="108"/>
        <end position="135"/>
    </location>
</feature>
<proteinExistence type="predicted"/>
<dbReference type="GO" id="GO:0016020">
    <property type="term" value="C:membrane"/>
    <property type="evidence" value="ECO:0007669"/>
    <property type="project" value="UniProtKB-SubCell"/>
</dbReference>
<dbReference type="AlphaFoldDB" id="A0A4Y6PU27"/>
<keyword evidence="4 5" id="KW-0472">Membrane</keyword>
<dbReference type="Pfam" id="PF01040">
    <property type="entry name" value="UbiA"/>
    <property type="match status" value="1"/>
</dbReference>
<comment type="subcellular location">
    <subcellularLocation>
        <location evidence="1">Membrane</location>
        <topology evidence="1">Multi-pass membrane protein</topology>
    </subcellularLocation>
</comment>
<feature type="transmembrane region" description="Helical" evidence="5">
    <location>
        <begin position="54"/>
        <end position="74"/>
    </location>
</feature>
<evidence type="ECO:0000313" key="6">
    <source>
        <dbReference type="EMBL" id="QDG51844.1"/>
    </source>
</evidence>
<keyword evidence="2 5" id="KW-0812">Transmembrane</keyword>
<feature type="transmembrane region" description="Helical" evidence="5">
    <location>
        <begin position="174"/>
        <end position="191"/>
    </location>
</feature>
<dbReference type="CDD" id="cd13963">
    <property type="entry name" value="PT_UbiA_2"/>
    <property type="match status" value="1"/>
</dbReference>
<dbReference type="GO" id="GO:0016757">
    <property type="term" value="F:glycosyltransferase activity"/>
    <property type="evidence" value="ECO:0007669"/>
    <property type="project" value="UniProtKB-KW"/>
</dbReference>
<dbReference type="EMBL" id="CP041186">
    <property type="protein sequence ID" value="QDG51844.1"/>
    <property type="molecule type" value="Genomic_DNA"/>
</dbReference>
<evidence type="ECO:0000313" key="7">
    <source>
        <dbReference type="Proteomes" id="UP000315995"/>
    </source>
</evidence>
<dbReference type="InterPro" id="IPR000537">
    <property type="entry name" value="UbiA_prenyltransferase"/>
</dbReference>
<evidence type="ECO:0000256" key="1">
    <source>
        <dbReference type="ARBA" id="ARBA00004141"/>
    </source>
</evidence>
<gene>
    <name evidence="6" type="ORF">FIV42_14180</name>
</gene>
<keyword evidence="3 5" id="KW-1133">Transmembrane helix</keyword>
<organism evidence="6 7">
    <name type="scientific">Persicimonas caeni</name>
    <dbReference type="NCBI Taxonomy" id="2292766"/>
    <lineage>
        <taxon>Bacteria</taxon>
        <taxon>Deltaproteobacteria</taxon>
        <taxon>Bradymonadales</taxon>
        <taxon>Bradymonadaceae</taxon>
        <taxon>Persicimonas</taxon>
    </lineage>
</organism>
<evidence type="ECO:0000256" key="5">
    <source>
        <dbReference type="SAM" id="Phobius"/>
    </source>
</evidence>
<feature type="transmembrane region" description="Helical" evidence="5">
    <location>
        <begin position="305"/>
        <end position="321"/>
    </location>
</feature>
<protein>
    <submittedName>
        <fullName evidence="6">Decaprenyl-phosphate phosphoribosyltransferase</fullName>
    </submittedName>
</protein>
<feature type="transmembrane region" description="Helical" evidence="5">
    <location>
        <begin position="265"/>
        <end position="284"/>
    </location>
</feature>
<accession>A0A5B8Y551</accession>
<feature type="transmembrane region" description="Helical" evidence="5">
    <location>
        <begin position="223"/>
        <end position="245"/>
    </location>
</feature>
<keyword evidence="6" id="KW-0808">Transferase</keyword>
<evidence type="ECO:0000256" key="4">
    <source>
        <dbReference type="ARBA" id="ARBA00023136"/>
    </source>
</evidence>
<dbReference type="OrthoDB" id="9803632at2"/>
<accession>A0A4Y6PU27</accession>
<keyword evidence="7" id="KW-1185">Reference proteome</keyword>
<dbReference type="Gene3D" id="1.10.357.140">
    <property type="entry name" value="UbiA prenyltransferase"/>
    <property type="match status" value="1"/>
</dbReference>
<feature type="transmembrane region" description="Helical" evidence="5">
    <location>
        <begin position="147"/>
        <end position="168"/>
    </location>
</feature>
<dbReference type="Proteomes" id="UP000315995">
    <property type="component" value="Chromosome"/>
</dbReference>
<evidence type="ECO:0000256" key="2">
    <source>
        <dbReference type="ARBA" id="ARBA00022692"/>
    </source>
</evidence>
<name>A0A4Y6PU27_PERCE</name>
<sequence>MSQSETSTTEKSRASLWRMARGVFVTLRPHQWVKNFFVLAPLFFSKSFMSPEKAALAVSAAFLFCLAAGTVYLFNDVFDIEKDKKHPVKCRRPIPSGELPLPVAKATAWLLGAGTIAGSFALGPWTGAVITGYLLMNLAYSTVLKNVAFLDVTIIATGFVLRVLAGAFAINVFISEWLIACTFFLALYLGLGKRDHELRLYLNGEVKKSRKVLESYRAEHLDFAVLFVAGLTIAVYTVYTLTAALPEIATALPYQPLRSQPTPFTSPWLPVTVLFAVFGITRFYQLINKDSPESPTDLLLRDAPFLINIFLWAAVMLVLAFA</sequence>
<dbReference type="GO" id="GO:0016765">
    <property type="term" value="F:transferase activity, transferring alkyl or aryl (other than methyl) groups"/>
    <property type="evidence" value="ECO:0007669"/>
    <property type="project" value="InterPro"/>
</dbReference>
<evidence type="ECO:0000256" key="3">
    <source>
        <dbReference type="ARBA" id="ARBA00022989"/>
    </source>
</evidence>